<dbReference type="Proteomes" id="UP001161389">
    <property type="component" value="Unassembled WGS sequence"/>
</dbReference>
<reference evidence="2" key="2">
    <citation type="submission" date="2023-01" db="EMBL/GenBank/DDBJ databases">
        <title>Draft genome sequence of Litoribrevibacter albus strain NBRC 110071.</title>
        <authorList>
            <person name="Sun Q."/>
            <person name="Mori K."/>
        </authorList>
    </citation>
    <scope>NUCLEOTIDE SEQUENCE</scope>
    <source>
        <strain evidence="2">NBRC 110071</strain>
    </source>
</reference>
<feature type="transmembrane region" description="Helical" evidence="1">
    <location>
        <begin position="164"/>
        <end position="187"/>
    </location>
</feature>
<feature type="transmembrane region" description="Helical" evidence="1">
    <location>
        <begin position="62"/>
        <end position="81"/>
    </location>
</feature>
<proteinExistence type="predicted"/>
<feature type="transmembrane region" description="Helical" evidence="1">
    <location>
        <begin position="221"/>
        <end position="239"/>
    </location>
</feature>
<comment type="caution">
    <text evidence="2">The sequence shown here is derived from an EMBL/GenBank/DDBJ whole genome shotgun (WGS) entry which is preliminary data.</text>
</comment>
<dbReference type="EMBL" id="BSNM01000015">
    <property type="protein sequence ID" value="GLQ32132.1"/>
    <property type="molecule type" value="Genomic_DNA"/>
</dbReference>
<accession>A0AA37SCZ8</accession>
<feature type="transmembrane region" description="Helical" evidence="1">
    <location>
        <begin position="12"/>
        <end position="30"/>
    </location>
</feature>
<feature type="transmembrane region" description="Helical" evidence="1">
    <location>
        <begin position="123"/>
        <end position="144"/>
    </location>
</feature>
<protein>
    <submittedName>
        <fullName evidence="2">Nucleoside recognition protein</fullName>
    </submittedName>
</protein>
<name>A0AA37SCZ8_9GAMM</name>
<keyword evidence="3" id="KW-1185">Reference proteome</keyword>
<organism evidence="2 3">
    <name type="scientific">Litoribrevibacter albus</name>
    <dbReference type="NCBI Taxonomy" id="1473156"/>
    <lineage>
        <taxon>Bacteria</taxon>
        <taxon>Pseudomonadati</taxon>
        <taxon>Pseudomonadota</taxon>
        <taxon>Gammaproteobacteria</taxon>
        <taxon>Oceanospirillales</taxon>
        <taxon>Oceanospirillaceae</taxon>
        <taxon>Litoribrevibacter</taxon>
    </lineage>
</organism>
<feature type="transmembrane region" description="Helical" evidence="1">
    <location>
        <begin position="36"/>
        <end position="55"/>
    </location>
</feature>
<sequence length="334" mass="36979">MNRFFTELRNEIWGVSTTLFKIMIPTLLVVKALEMMGLLDYLAIASGPLMSLVGLPESMGIVWVTTLFTNIYTGMLVFFYAQQAEPLTVAQVTIISLLMLIAHALPIEARIARQAGIRIRFTLLLRLGGGLILAAILNQLYLAFDYLQQPSELIWQPELPDTSLWAWVKSQAESLLMIQLIIIALLTSLKVMKVLGIERLMKWLLSPVLKLLGIGHQASSLTIIGVTLGINFGGGLLIYESRAGHISKKDVFAAMSFLALCHSIIEDTLLVMVLGADLSGVLWARLIFSIGVIALLTRFVNRLSDETWNKHLTNQYLNKAQTSNNAEEQAAQAV</sequence>
<feature type="transmembrane region" description="Helical" evidence="1">
    <location>
        <begin position="282"/>
        <end position="300"/>
    </location>
</feature>
<keyword evidence="1" id="KW-1133">Transmembrane helix</keyword>
<dbReference type="AlphaFoldDB" id="A0AA37SCZ8"/>
<dbReference type="RefSeq" id="WP_284382007.1">
    <property type="nucleotide sequence ID" value="NZ_BSNM01000015.1"/>
</dbReference>
<evidence type="ECO:0000313" key="2">
    <source>
        <dbReference type="EMBL" id="GLQ32132.1"/>
    </source>
</evidence>
<keyword evidence="1" id="KW-0472">Membrane</keyword>
<gene>
    <name evidence="2" type="ORF">GCM10007876_26110</name>
</gene>
<reference evidence="2" key="1">
    <citation type="journal article" date="2014" name="Int. J. Syst. Evol. Microbiol.">
        <title>Complete genome sequence of Corynebacterium casei LMG S-19264T (=DSM 44701T), isolated from a smear-ripened cheese.</title>
        <authorList>
            <consortium name="US DOE Joint Genome Institute (JGI-PGF)"/>
            <person name="Walter F."/>
            <person name="Albersmeier A."/>
            <person name="Kalinowski J."/>
            <person name="Ruckert C."/>
        </authorList>
    </citation>
    <scope>NUCLEOTIDE SEQUENCE</scope>
    <source>
        <strain evidence="2">NBRC 110071</strain>
    </source>
</reference>
<evidence type="ECO:0000313" key="3">
    <source>
        <dbReference type="Proteomes" id="UP001161389"/>
    </source>
</evidence>
<feature type="transmembrane region" description="Helical" evidence="1">
    <location>
        <begin position="87"/>
        <end position="111"/>
    </location>
</feature>
<keyword evidence="1" id="KW-0812">Transmembrane</keyword>
<evidence type="ECO:0000256" key="1">
    <source>
        <dbReference type="SAM" id="Phobius"/>
    </source>
</evidence>